<comment type="caution">
    <text evidence="1">The sequence shown here is derived from an EMBL/GenBank/DDBJ whole genome shotgun (WGS) entry which is preliminary data.</text>
</comment>
<organism evidence="1 2">
    <name type="scientific">Megasphaera micronuciformis F0359</name>
    <dbReference type="NCBI Taxonomy" id="706434"/>
    <lineage>
        <taxon>Bacteria</taxon>
        <taxon>Bacillati</taxon>
        <taxon>Bacillota</taxon>
        <taxon>Negativicutes</taxon>
        <taxon>Veillonellales</taxon>
        <taxon>Veillonellaceae</taxon>
        <taxon>Megasphaera</taxon>
    </lineage>
</organism>
<dbReference type="STRING" id="706434.HMPREF9429_00321"/>
<dbReference type="HOGENOM" id="CLU_144126_0_0_9"/>
<dbReference type="eggNOG" id="ENOG50330TH">
    <property type="taxonomic scope" value="Bacteria"/>
</dbReference>
<dbReference type="AlphaFoldDB" id="E2ZA62"/>
<name>E2ZA62_9FIRM</name>
<dbReference type="EMBL" id="AECS01000010">
    <property type="protein sequence ID" value="EFQ04824.1"/>
    <property type="molecule type" value="Genomic_DNA"/>
</dbReference>
<protein>
    <submittedName>
        <fullName evidence="1">Uncharacterized protein</fullName>
    </submittedName>
</protein>
<reference evidence="1 2" key="1">
    <citation type="submission" date="2010-08" db="EMBL/GenBank/DDBJ databases">
        <authorList>
            <person name="Weinstock G."/>
            <person name="Sodergren E."/>
            <person name="Clifton S."/>
            <person name="Fulton L."/>
            <person name="Fulton B."/>
            <person name="Courtney L."/>
            <person name="Fronick C."/>
            <person name="Harrison M."/>
            <person name="Strong C."/>
            <person name="Farmer C."/>
            <person name="Delahaunty K."/>
            <person name="Markovic C."/>
            <person name="Hall O."/>
            <person name="Minx P."/>
            <person name="Tomlinson C."/>
            <person name="Mitreva M."/>
            <person name="Hou S."/>
            <person name="Chen J."/>
            <person name="Wollam A."/>
            <person name="Pepin K.H."/>
            <person name="Johnson M."/>
            <person name="Bhonagiri V."/>
            <person name="Zhang X."/>
            <person name="Suruliraj S."/>
            <person name="Warren W."/>
            <person name="Chinwalla A."/>
            <person name="Mardis E.R."/>
            <person name="Wilson R.K."/>
        </authorList>
    </citation>
    <scope>NUCLEOTIDE SEQUENCE [LARGE SCALE GENOMIC DNA]</scope>
    <source>
        <strain evidence="1 2">F0359</strain>
    </source>
</reference>
<dbReference type="Proteomes" id="UP000003195">
    <property type="component" value="Unassembled WGS sequence"/>
</dbReference>
<evidence type="ECO:0000313" key="1">
    <source>
        <dbReference type="EMBL" id="EFQ04824.1"/>
    </source>
</evidence>
<dbReference type="OrthoDB" id="1654682at2"/>
<proteinExistence type="predicted"/>
<dbReference type="RefSeq" id="WP_006941130.1">
    <property type="nucleotide sequence ID" value="NZ_GL538184.1"/>
</dbReference>
<evidence type="ECO:0000313" key="2">
    <source>
        <dbReference type="Proteomes" id="UP000003195"/>
    </source>
</evidence>
<sequence>MDKKSLIAVIQGAISTPSTYKGLKTAGQVYLEAVGTEREQVAAEVLIEEAKADVTTVDELIAFAGSPVGTEVFGQEAAKKLEVHGRKLKTEGARYCDCDACKAALAISEYGHLLLE</sequence>
<keyword evidence="2" id="KW-1185">Reference proteome</keyword>
<accession>E2ZA62</accession>
<gene>
    <name evidence="1" type="ORF">HMPREF9429_00321</name>
</gene>